<evidence type="ECO:0008006" key="4">
    <source>
        <dbReference type="Google" id="ProtNLM"/>
    </source>
</evidence>
<evidence type="ECO:0000313" key="3">
    <source>
        <dbReference type="Proteomes" id="UP000199012"/>
    </source>
</evidence>
<protein>
    <recommendedName>
        <fullName evidence="4">Inner membrane protein</fullName>
    </recommendedName>
</protein>
<dbReference type="RefSeq" id="WP_308439487.1">
    <property type="nucleotide sequence ID" value="NZ_BONM01000005.1"/>
</dbReference>
<keyword evidence="3" id="KW-1185">Reference proteome</keyword>
<dbReference type="AlphaFoldDB" id="A0A1I0V481"/>
<accession>A0A1I0V481</accession>
<keyword evidence="1" id="KW-0472">Membrane</keyword>
<dbReference type="InterPro" id="IPR016181">
    <property type="entry name" value="Acyl_CoA_acyltransferase"/>
</dbReference>
<dbReference type="SUPFAM" id="SSF55729">
    <property type="entry name" value="Acyl-CoA N-acyltransferases (Nat)"/>
    <property type="match status" value="1"/>
</dbReference>
<reference evidence="2 3" key="1">
    <citation type="submission" date="2016-10" db="EMBL/GenBank/DDBJ databases">
        <authorList>
            <person name="de Groot N.N."/>
        </authorList>
    </citation>
    <scope>NUCLEOTIDE SEQUENCE [LARGE SCALE GENOMIC DNA]</scope>
    <source>
        <strain evidence="2 3">CGMCC 4.6945</strain>
    </source>
</reference>
<dbReference type="STRING" id="988821.SAMN05421867_101135"/>
<name>A0A1I0V481_9CELL</name>
<dbReference type="Proteomes" id="UP000199012">
    <property type="component" value="Unassembled WGS sequence"/>
</dbReference>
<feature type="transmembrane region" description="Helical" evidence="1">
    <location>
        <begin position="44"/>
        <end position="64"/>
    </location>
</feature>
<evidence type="ECO:0000313" key="2">
    <source>
        <dbReference type="EMBL" id="SFA70890.1"/>
    </source>
</evidence>
<gene>
    <name evidence="2" type="ORF">SAMN05421867_101135</name>
</gene>
<sequence>MLEVIGWLGTVLVVASLTVAGVWRFRVMNLVGAVLATAYNAAIGVWPVVAMNGAIALIDVYWLVRLQRERHDAAAYEVLDVDADDAWLGHLLRVHGDDVRRFHPGVDLAPAPGRSAHLVVRGDETVGVVLVRDVGGGTGLIEVDYVTPRFRDFTPGEFVYRRSGLFVERGLRRLEVHAVPHAGTTYLERMGFRPTGTGGWERPVEPVAA</sequence>
<dbReference type="EMBL" id="FOKA01000001">
    <property type="protein sequence ID" value="SFA70890.1"/>
    <property type="molecule type" value="Genomic_DNA"/>
</dbReference>
<keyword evidence="1" id="KW-1133">Transmembrane helix</keyword>
<organism evidence="2 3">
    <name type="scientific">Cellulomonas marina</name>
    <dbReference type="NCBI Taxonomy" id="988821"/>
    <lineage>
        <taxon>Bacteria</taxon>
        <taxon>Bacillati</taxon>
        <taxon>Actinomycetota</taxon>
        <taxon>Actinomycetes</taxon>
        <taxon>Micrococcales</taxon>
        <taxon>Cellulomonadaceae</taxon>
        <taxon>Cellulomonas</taxon>
    </lineage>
</organism>
<evidence type="ECO:0000256" key="1">
    <source>
        <dbReference type="SAM" id="Phobius"/>
    </source>
</evidence>
<keyword evidence="1" id="KW-0812">Transmembrane</keyword>
<proteinExistence type="predicted"/>